<keyword evidence="8 10" id="KW-1133">Transmembrane helix</keyword>
<evidence type="ECO:0000256" key="8">
    <source>
        <dbReference type="ARBA" id="ARBA00022989"/>
    </source>
</evidence>
<keyword evidence="11" id="KW-0969">Cilium</keyword>
<feature type="transmembrane region" description="Helical" evidence="10">
    <location>
        <begin position="32"/>
        <end position="52"/>
    </location>
</feature>
<evidence type="ECO:0000256" key="10">
    <source>
        <dbReference type="RuleBase" id="RU364125"/>
    </source>
</evidence>
<dbReference type="InterPro" id="IPR005503">
    <property type="entry name" value="FliL"/>
</dbReference>
<evidence type="ECO:0000313" key="11">
    <source>
        <dbReference type="EMBL" id="MBB5225756.1"/>
    </source>
</evidence>
<proteinExistence type="inferred from homology"/>
<dbReference type="Pfam" id="PF03748">
    <property type="entry name" value="FliL"/>
    <property type="match status" value="1"/>
</dbReference>
<reference evidence="11 12" key="1">
    <citation type="submission" date="2020-08" db="EMBL/GenBank/DDBJ databases">
        <title>Genomic Encyclopedia of Type Strains, Phase IV (KMG-IV): sequencing the most valuable type-strain genomes for metagenomic binning, comparative biology and taxonomic classification.</title>
        <authorList>
            <person name="Goeker M."/>
        </authorList>
    </citation>
    <scope>NUCLEOTIDE SEQUENCE [LARGE SCALE GENOMIC DNA]</scope>
    <source>
        <strain evidence="11 12">DSM 103462</strain>
    </source>
</reference>
<dbReference type="GO" id="GO:0071973">
    <property type="term" value="P:bacterial-type flagellum-dependent cell motility"/>
    <property type="evidence" value="ECO:0007669"/>
    <property type="project" value="InterPro"/>
</dbReference>
<evidence type="ECO:0000256" key="4">
    <source>
        <dbReference type="ARBA" id="ARBA00022475"/>
    </source>
</evidence>
<sequence length="183" mass="20001">MADEDEGLGLDEGGDGGAAPAKGGKGLLIPGLLKWVAIGLAAIILIVTVVVITMKIVGGNNTGTTAAIPMTEEYTASKEILDWYTSLGLIQTRTMEANPASVRVDVVLGYKKEDKATSTEITQRTVELKDFLRRYFTQKTAEELRPQNEENLKIEIRNAINDSILSSSKIKDVRFMQMDVIQQ</sequence>
<dbReference type="RefSeq" id="WP_184658343.1">
    <property type="nucleotide sequence ID" value="NZ_CP031518.1"/>
</dbReference>
<keyword evidence="9 10" id="KW-0472">Membrane</keyword>
<evidence type="ECO:0000256" key="9">
    <source>
        <dbReference type="ARBA" id="ARBA00023136"/>
    </source>
</evidence>
<organism evidence="11 12">
    <name type="scientific">Treponema ruminis</name>
    <dbReference type="NCBI Taxonomy" id="744515"/>
    <lineage>
        <taxon>Bacteria</taxon>
        <taxon>Pseudomonadati</taxon>
        <taxon>Spirochaetota</taxon>
        <taxon>Spirochaetia</taxon>
        <taxon>Spirochaetales</taxon>
        <taxon>Treponemataceae</taxon>
        <taxon>Treponema</taxon>
    </lineage>
</organism>
<keyword evidence="12" id="KW-1185">Reference proteome</keyword>
<evidence type="ECO:0000256" key="5">
    <source>
        <dbReference type="ARBA" id="ARBA00022500"/>
    </source>
</evidence>
<gene>
    <name evidence="11" type="ORF">HNP76_001113</name>
</gene>
<dbReference type="GO" id="GO:0009425">
    <property type="term" value="C:bacterial-type flagellum basal body"/>
    <property type="evidence" value="ECO:0007669"/>
    <property type="project" value="InterPro"/>
</dbReference>
<evidence type="ECO:0000313" key="12">
    <source>
        <dbReference type="Proteomes" id="UP000518887"/>
    </source>
</evidence>
<keyword evidence="7 10" id="KW-0283">Flagellar rotation</keyword>
<evidence type="ECO:0000256" key="7">
    <source>
        <dbReference type="ARBA" id="ARBA00022779"/>
    </source>
</evidence>
<comment type="similarity">
    <text evidence="3 10">Belongs to the FliL family.</text>
</comment>
<evidence type="ECO:0000256" key="2">
    <source>
        <dbReference type="ARBA" id="ARBA00004162"/>
    </source>
</evidence>
<dbReference type="GO" id="GO:0005886">
    <property type="term" value="C:plasma membrane"/>
    <property type="evidence" value="ECO:0007669"/>
    <property type="project" value="UniProtKB-SubCell"/>
</dbReference>
<evidence type="ECO:0000256" key="6">
    <source>
        <dbReference type="ARBA" id="ARBA00022692"/>
    </source>
</evidence>
<keyword evidence="11" id="KW-0282">Flagellum</keyword>
<dbReference type="AlphaFoldDB" id="A0A7W8G8P2"/>
<protein>
    <recommendedName>
        <fullName evidence="10">Flagellar protein FliL</fullName>
    </recommendedName>
</protein>
<keyword evidence="5 10" id="KW-0145">Chemotaxis</keyword>
<keyword evidence="6 10" id="KW-0812">Transmembrane</keyword>
<comment type="subcellular location">
    <subcellularLocation>
        <location evidence="2">Cell membrane</location>
        <topology evidence="2">Single-pass membrane protein</topology>
    </subcellularLocation>
</comment>
<keyword evidence="4 10" id="KW-1003">Cell membrane</keyword>
<evidence type="ECO:0000256" key="1">
    <source>
        <dbReference type="ARBA" id="ARBA00002254"/>
    </source>
</evidence>
<dbReference type="EMBL" id="JACHFQ010000003">
    <property type="protein sequence ID" value="MBB5225756.1"/>
    <property type="molecule type" value="Genomic_DNA"/>
</dbReference>
<keyword evidence="11" id="KW-0966">Cell projection</keyword>
<comment type="caution">
    <text evidence="11">The sequence shown here is derived from an EMBL/GenBank/DDBJ whole genome shotgun (WGS) entry which is preliminary data.</text>
</comment>
<dbReference type="GO" id="GO:0006935">
    <property type="term" value="P:chemotaxis"/>
    <property type="evidence" value="ECO:0007669"/>
    <property type="project" value="UniProtKB-KW"/>
</dbReference>
<name>A0A7W8G8P2_9SPIR</name>
<dbReference type="Proteomes" id="UP000518887">
    <property type="component" value="Unassembled WGS sequence"/>
</dbReference>
<comment type="function">
    <text evidence="1 10">Controls the rotational direction of flagella during chemotaxis.</text>
</comment>
<evidence type="ECO:0000256" key="3">
    <source>
        <dbReference type="ARBA" id="ARBA00008281"/>
    </source>
</evidence>
<accession>A0A7W8G8P2</accession>